<evidence type="ECO:0000313" key="4">
    <source>
        <dbReference type="EMBL" id="OTA27945.1"/>
    </source>
</evidence>
<evidence type="ECO:0000256" key="2">
    <source>
        <dbReference type="SAM" id="MobiDB-lite"/>
    </source>
</evidence>
<dbReference type="GO" id="GO:0003887">
    <property type="term" value="F:DNA-directed DNA polymerase activity"/>
    <property type="evidence" value="ECO:0007669"/>
    <property type="project" value="InterPro"/>
</dbReference>
<dbReference type="AlphaFoldDB" id="A0A1Y2SZY3"/>
<proteinExistence type="inferred from homology"/>
<gene>
    <name evidence="4" type="ORF">B9T39_07690</name>
</gene>
<feature type="domain" description="Initiator Rep protein WH1" evidence="3">
    <location>
        <begin position="4"/>
        <end position="148"/>
    </location>
</feature>
<dbReference type="OrthoDB" id="5362765at2"/>
<dbReference type="EMBL" id="NEKC01000028">
    <property type="protein sequence ID" value="OTA27945.1"/>
    <property type="molecule type" value="Genomic_DNA"/>
</dbReference>
<feature type="compositionally biased region" description="Basic and acidic residues" evidence="2">
    <location>
        <begin position="259"/>
        <end position="285"/>
    </location>
</feature>
<dbReference type="GO" id="GO:0006270">
    <property type="term" value="P:DNA replication initiation"/>
    <property type="evidence" value="ECO:0007669"/>
    <property type="project" value="InterPro"/>
</dbReference>
<feature type="region of interest" description="Disordered" evidence="2">
    <location>
        <begin position="232"/>
        <end position="285"/>
    </location>
</feature>
<name>A0A1Y2SZY3_9BIFI</name>
<dbReference type="Proteomes" id="UP000243540">
    <property type="component" value="Unassembled WGS sequence"/>
</dbReference>
<protein>
    <recommendedName>
        <fullName evidence="3">Initiator Rep protein WH1 domain-containing protein</fullName>
    </recommendedName>
</protein>
<dbReference type="RefSeq" id="WP_086107230.1">
    <property type="nucleotide sequence ID" value="NZ_NEKB01000029.1"/>
</dbReference>
<dbReference type="Pfam" id="PF21205">
    <property type="entry name" value="Rep3_C"/>
    <property type="match status" value="1"/>
</dbReference>
<dbReference type="InterPro" id="IPR036388">
    <property type="entry name" value="WH-like_DNA-bd_sf"/>
</dbReference>
<reference evidence="4 5" key="1">
    <citation type="submission" date="2017-04" db="EMBL/GenBank/DDBJ databases">
        <title>Draft genome sequences of Alloscardovia macacae UMA81211 and UMA81212 isolated from the feces of a rhesus macaque (Macaca mulatta).</title>
        <authorList>
            <person name="Albert K."/>
            <person name="Sela D.A."/>
        </authorList>
    </citation>
    <scope>NUCLEOTIDE SEQUENCE [LARGE SCALE GENOMIC DNA]</scope>
    <source>
        <strain evidence="4 5">UMA81212</strain>
    </source>
</reference>
<sequence length="285" mass="33473">MNEIVKYSNAFNSQALRKFNAVHLDLLMAIASKVRDEGTSEVTFTFQELRELTRIANKTVSKKDFIQRILQVNERLLMCNSTIHTEKEIIQFALFTIFKTNEDEEILTVSVNEPFAFLLNDLTSKFTRFELGEFTNLKSSYAKEFYRRAKQYRSTGTWSVSLEEFRRLLDVPEKYNLSHLNERVLKPIRLELEPLIHLHIERTYERPSRGRGRSRLSGFVFSFDSEHYSPSEERKKVSVVTPKPERYKPSEDVNTFDVEEYKKSHDGLTPREVAKRESNKTESHS</sequence>
<dbReference type="STRING" id="1160091.B9T39_07690"/>
<comment type="caution">
    <text evidence="4">The sequence shown here is derived from an EMBL/GenBank/DDBJ whole genome shotgun (WGS) entry which is preliminary data.</text>
</comment>
<organism evidence="4 5">
    <name type="scientific">Alloscardovia macacae</name>
    <dbReference type="NCBI Taxonomy" id="1160091"/>
    <lineage>
        <taxon>Bacteria</taxon>
        <taxon>Bacillati</taxon>
        <taxon>Actinomycetota</taxon>
        <taxon>Actinomycetes</taxon>
        <taxon>Bifidobacteriales</taxon>
        <taxon>Bifidobacteriaceae</taxon>
        <taxon>Alloscardovia</taxon>
    </lineage>
</organism>
<dbReference type="Gene3D" id="1.10.10.10">
    <property type="entry name" value="Winged helix-like DNA-binding domain superfamily/Winged helix DNA-binding domain"/>
    <property type="match status" value="2"/>
</dbReference>
<evidence type="ECO:0000313" key="5">
    <source>
        <dbReference type="Proteomes" id="UP000243540"/>
    </source>
</evidence>
<comment type="similarity">
    <text evidence="1">Belongs to the initiator RepB protein family.</text>
</comment>
<evidence type="ECO:0000256" key="1">
    <source>
        <dbReference type="ARBA" id="ARBA00038283"/>
    </source>
</evidence>
<dbReference type="InterPro" id="IPR000525">
    <property type="entry name" value="Initiator_Rep_WH1"/>
</dbReference>
<accession>A0A1Y2SZY3</accession>
<dbReference type="InterPro" id="IPR036390">
    <property type="entry name" value="WH_DNA-bd_sf"/>
</dbReference>
<dbReference type="SUPFAM" id="SSF46785">
    <property type="entry name" value="Winged helix' DNA-binding domain"/>
    <property type="match status" value="2"/>
</dbReference>
<dbReference type="Pfam" id="PF01051">
    <property type="entry name" value="Rep3_N"/>
    <property type="match status" value="1"/>
</dbReference>
<evidence type="ECO:0000259" key="3">
    <source>
        <dbReference type="Pfam" id="PF01051"/>
    </source>
</evidence>